<reference evidence="3 4" key="1">
    <citation type="submission" date="2016-10" db="EMBL/GenBank/DDBJ databases">
        <authorList>
            <person name="Varghese N."/>
            <person name="Submissions S."/>
        </authorList>
    </citation>
    <scope>NUCLEOTIDE SEQUENCE [LARGE SCALE GENOMIC DNA]</scope>
    <source>
        <strain evidence="1 4">WG2</strain>
        <strain evidence="2 3">WG5</strain>
    </source>
</reference>
<dbReference type="Proteomes" id="UP000199519">
    <property type="component" value="Unassembled WGS sequence"/>
</dbReference>
<sequence length="36" mass="4175">MPATITAYHGTDSNNVDNVKKENFIYRHDKSHWLGN</sequence>
<dbReference type="Proteomes" id="UP000198612">
    <property type="component" value="Unassembled WGS sequence"/>
</dbReference>
<dbReference type="EMBL" id="FNBJ01000007">
    <property type="protein sequence ID" value="SDF18194.1"/>
    <property type="molecule type" value="Genomic_DNA"/>
</dbReference>
<name>A0A1H9ZTQ5_9FIRM</name>
<evidence type="ECO:0000313" key="4">
    <source>
        <dbReference type="Proteomes" id="UP000199519"/>
    </source>
</evidence>
<dbReference type="AlphaFoldDB" id="A0A1H9ZTQ5"/>
<evidence type="ECO:0000313" key="3">
    <source>
        <dbReference type="Proteomes" id="UP000198612"/>
    </source>
</evidence>
<proteinExistence type="predicted"/>
<dbReference type="EMBL" id="FOHG01000008">
    <property type="protein sequence ID" value="SES85116.1"/>
    <property type="molecule type" value="Genomic_DNA"/>
</dbReference>
<organism evidence="2 3">
    <name type="scientific">Halanaerobium congolense</name>
    <dbReference type="NCBI Taxonomy" id="54121"/>
    <lineage>
        <taxon>Bacteria</taxon>
        <taxon>Bacillati</taxon>
        <taxon>Bacillota</taxon>
        <taxon>Clostridia</taxon>
        <taxon>Halanaerobiales</taxon>
        <taxon>Halanaerobiaceae</taxon>
        <taxon>Halanaerobium</taxon>
    </lineage>
</organism>
<evidence type="ECO:0000313" key="2">
    <source>
        <dbReference type="EMBL" id="SES85116.1"/>
    </source>
</evidence>
<keyword evidence="4" id="KW-1185">Reference proteome</keyword>
<accession>A0A1H9ZTQ5</accession>
<protein>
    <submittedName>
        <fullName evidence="2">Uncharacterized protein</fullName>
    </submittedName>
</protein>
<evidence type="ECO:0000313" key="1">
    <source>
        <dbReference type="EMBL" id="SDF18194.1"/>
    </source>
</evidence>
<gene>
    <name evidence="1" type="ORF">SAMN04488598_10784</name>
    <name evidence="2" type="ORF">SAMN04515652_10884</name>
</gene>